<evidence type="ECO:0000313" key="4">
    <source>
        <dbReference type="Proteomes" id="UP000094172"/>
    </source>
</evidence>
<dbReference type="STRING" id="1774970.AUC70_04275"/>
<dbReference type="PROSITE" id="PS51737">
    <property type="entry name" value="RECOMBINASE_DNA_BIND"/>
    <property type="match status" value="1"/>
</dbReference>
<dbReference type="InterPro" id="IPR038109">
    <property type="entry name" value="DNA_bind_recomb_sf"/>
</dbReference>
<dbReference type="Pfam" id="PF07508">
    <property type="entry name" value="Recombinase"/>
    <property type="match status" value="1"/>
</dbReference>
<dbReference type="SUPFAM" id="SSF53041">
    <property type="entry name" value="Resolvase-like"/>
    <property type="match status" value="1"/>
</dbReference>
<dbReference type="EMBL" id="LPWE01000011">
    <property type="protein sequence ID" value="ODR94986.1"/>
    <property type="molecule type" value="Genomic_DNA"/>
</dbReference>
<evidence type="ECO:0000259" key="1">
    <source>
        <dbReference type="PROSITE" id="PS51736"/>
    </source>
</evidence>
<evidence type="ECO:0000259" key="2">
    <source>
        <dbReference type="PROSITE" id="PS51737"/>
    </source>
</evidence>
<dbReference type="InterPro" id="IPR050639">
    <property type="entry name" value="SSR_resolvase"/>
</dbReference>
<dbReference type="PANTHER" id="PTHR30461">
    <property type="entry name" value="DNA-INVERTASE FROM LAMBDOID PROPHAGE"/>
    <property type="match status" value="1"/>
</dbReference>
<feature type="domain" description="Resolvase/invertase-type recombinase catalytic" evidence="1">
    <location>
        <begin position="15"/>
        <end position="167"/>
    </location>
</feature>
<dbReference type="GO" id="GO:0003677">
    <property type="term" value="F:DNA binding"/>
    <property type="evidence" value="ECO:0007669"/>
    <property type="project" value="InterPro"/>
</dbReference>
<name>A0A1E3VPV8_9HYPH</name>
<feature type="domain" description="Recombinase" evidence="2">
    <location>
        <begin position="175"/>
        <end position="289"/>
    </location>
</feature>
<dbReference type="SMART" id="SM00857">
    <property type="entry name" value="Resolvase"/>
    <property type="match status" value="1"/>
</dbReference>
<accession>A0A1E3VPV8</accession>
<dbReference type="Gene3D" id="3.40.50.1390">
    <property type="entry name" value="Resolvase, N-terminal catalytic domain"/>
    <property type="match status" value="1"/>
</dbReference>
<dbReference type="RefSeq" id="WP_069444285.1">
    <property type="nucleotide sequence ID" value="NZ_LPWE01000011.1"/>
</dbReference>
<dbReference type="PANTHER" id="PTHR30461:SF23">
    <property type="entry name" value="DNA RECOMBINASE-RELATED"/>
    <property type="match status" value="1"/>
</dbReference>
<proteinExistence type="predicted"/>
<reference evidence="3 4" key="1">
    <citation type="journal article" date="2016" name="Environ. Microbiol.">
        <title>New Methyloceanibacter diversity from North Sea sediments includes methanotroph containing solely the soluble methane monooxygenase.</title>
        <authorList>
            <person name="Vekeman B."/>
            <person name="Kerckhof F.M."/>
            <person name="Cremers G."/>
            <person name="de Vos P."/>
            <person name="Vandamme P."/>
            <person name="Boon N."/>
            <person name="Op den Camp H.J."/>
            <person name="Heylen K."/>
        </authorList>
    </citation>
    <scope>NUCLEOTIDE SEQUENCE [LARGE SCALE GENOMIC DNA]</scope>
    <source>
        <strain evidence="3 4">R-67176</strain>
    </source>
</reference>
<dbReference type="InterPro" id="IPR011109">
    <property type="entry name" value="DNA_bind_recombinase_dom"/>
</dbReference>
<protein>
    <submittedName>
        <fullName evidence="3">Resolvase</fullName>
    </submittedName>
</protein>
<organism evidence="3 4">
    <name type="scientific">Methyloceanibacter stevinii</name>
    <dbReference type="NCBI Taxonomy" id="1774970"/>
    <lineage>
        <taxon>Bacteria</taxon>
        <taxon>Pseudomonadati</taxon>
        <taxon>Pseudomonadota</taxon>
        <taxon>Alphaproteobacteria</taxon>
        <taxon>Hyphomicrobiales</taxon>
        <taxon>Hyphomicrobiaceae</taxon>
        <taxon>Methyloceanibacter</taxon>
    </lineage>
</organism>
<dbReference type="AlphaFoldDB" id="A0A1E3VPV8"/>
<dbReference type="Proteomes" id="UP000094172">
    <property type="component" value="Unassembled WGS sequence"/>
</dbReference>
<evidence type="ECO:0000313" key="3">
    <source>
        <dbReference type="EMBL" id="ODR94986.1"/>
    </source>
</evidence>
<dbReference type="Gene3D" id="3.90.1750.20">
    <property type="entry name" value="Putative Large Serine Recombinase, Chain B, Domain 2"/>
    <property type="match status" value="1"/>
</dbReference>
<comment type="caution">
    <text evidence="3">The sequence shown here is derived from an EMBL/GenBank/DDBJ whole genome shotgun (WGS) entry which is preliminary data.</text>
</comment>
<dbReference type="InterPro" id="IPR006119">
    <property type="entry name" value="Resolv_N"/>
</dbReference>
<dbReference type="CDD" id="cd03768">
    <property type="entry name" value="SR_ResInv"/>
    <property type="match status" value="1"/>
</dbReference>
<gene>
    <name evidence="3" type="ORF">AUC70_04275</name>
</gene>
<sequence>MARSREATPRPSRLRCAIYTRKSSDEGLEQAFNSLDAQREACAAFILSQKHEGWSVLPNLYDDGGYSGGTLDRPALQRLLADIAEGTVDVVVVYKIDRLTRSLFDFAKIVEVFEARSVSFVSITQQFNTTTSMGRLTLNVLLSFAQFEREVAGERIRDKIAASKKKGMWMGGLPPLGYDVRDRKLVVNEEEAKTVLNVFRRYVELRSVRALKIELDAAGIRSKCRTFADGANYGGHKLSRGVLYLMLQNRIYRGDITHKGSAYPGEHKAIVDQALWDEVQAVLAENRVDRSTGADAKYPSLLAGLAFDDSGERLTPTHAVKKGTRYRYYVSKSLITGAAKDHSQGRRIPAGNLENLVIGRLRDFLGDEGAVLSAIRDEEQNGAQQKRLITRGRQISDELPTLAPDLVRSILMALVNRVDIKAEHVEIRVYRQRLHSLLRAQTLEQPSFAPAATGTDDILKLKVKARLQRVGREIKLIVQNAEDRAIADPGLLRIIARAHDFQERLLQDPDLTVPAIAGQERLTIGYLSRLLRLPSLAPDIVTAIINGKHPPELSAKRLMRLALKLPTDWNEQRKLLGFQRQ</sequence>
<dbReference type="GO" id="GO:0000150">
    <property type="term" value="F:DNA strand exchange activity"/>
    <property type="evidence" value="ECO:0007669"/>
    <property type="project" value="InterPro"/>
</dbReference>
<dbReference type="InterPro" id="IPR036162">
    <property type="entry name" value="Resolvase-like_N_sf"/>
</dbReference>
<dbReference type="Pfam" id="PF00239">
    <property type="entry name" value="Resolvase"/>
    <property type="match status" value="1"/>
</dbReference>
<keyword evidence="4" id="KW-1185">Reference proteome</keyword>
<dbReference type="PROSITE" id="PS51736">
    <property type="entry name" value="RECOMBINASES_3"/>
    <property type="match status" value="1"/>
</dbReference>